<accession>A0ABS2CVG8</accession>
<dbReference type="InterPro" id="IPR050695">
    <property type="entry name" value="N-acetylmuramoyl_amidase_3"/>
</dbReference>
<feature type="chain" id="PRO_5046936160" description="N-acetylmuramoyl-L-alanine amidase" evidence="4">
    <location>
        <begin position="24"/>
        <end position="203"/>
    </location>
</feature>
<evidence type="ECO:0000313" key="7">
    <source>
        <dbReference type="Proteomes" id="UP000759529"/>
    </source>
</evidence>
<dbReference type="EMBL" id="JACSOD020000459">
    <property type="protein sequence ID" value="MBM6498896.1"/>
    <property type="molecule type" value="Genomic_DNA"/>
</dbReference>
<dbReference type="Gene3D" id="3.40.630.40">
    <property type="entry name" value="Zn-dependent exopeptidases"/>
    <property type="match status" value="1"/>
</dbReference>
<keyword evidence="7" id="KW-1185">Reference proteome</keyword>
<feature type="domain" description="MurNAc-LAA" evidence="5">
    <location>
        <begin position="87"/>
        <end position="200"/>
    </location>
</feature>
<name>A0ABS2CVG8_9FLAO</name>
<protein>
    <recommendedName>
        <fullName evidence="2">N-acetylmuramoyl-L-alanine amidase</fullName>
        <ecNumber evidence="2">3.5.1.28</ecNumber>
    </recommendedName>
</protein>
<feature type="signal peptide" evidence="4">
    <location>
        <begin position="1"/>
        <end position="23"/>
    </location>
</feature>
<dbReference type="Pfam" id="PF01520">
    <property type="entry name" value="Amidase_3"/>
    <property type="match status" value="1"/>
</dbReference>
<dbReference type="SMART" id="SM00646">
    <property type="entry name" value="Ami_3"/>
    <property type="match status" value="1"/>
</dbReference>
<evidence type="ECO:0000313" key="6">
    <source>
        <dbReference type="EMBL" id="MBM6498896.1"/>
    </source>
</evidence>
<dbReference type="SUPFAM" id="SSF53187">
    <property type="entry name" value="Zn-dependent exopeptidases"/>
    <property type="match status" value="1"/>
</dbReference>
<dbReference type="PANTHER" id="PTHR30404:SF0">
    <property type="entry name" value="N-ACETYLMURAMOYL-L-ALANINE AMIDASE AMIC"/>
    <property type="match status" value="1"/>
</dbReference>
<evidence type="ECO:0000259" key="5">
    <source>
        <dbReference type="SMART" id="SM00646"/>
    </source>
</evidence>
<dbReference type="CDD" id="cd02696">
    <property type="entry name" value="MurNAc-LAA"/>
    <property type="match status" value="1"/>
</dbReference>
<dbReference type="RefSeq" id="WP_187658047.1">
    <property type="nucleotide sequence ID" value="NZ_JACSOD020000459.1"/>
</dbReference>
<dbReference type="PANTHER" id="PTHR30404">
    <property type="entry name" value="N-ACETYLMURAMOYL-L-ALANINE AMIDASE"/>
    <property type="match status" value="1"/>
</dbReference>
<evidence type="ECO:0000256" key="1">
    <source>
        <dbReference type="ARBA" id="ARBA00001561"/>
    </source>
</evidence>
<evidence type="ECO:0000256" key="4">
    <source>
        <dbReference type="SAM" id="SignalP"/>
    </source>
</evidence>
<dbReference type="InterPro" id="IPR002508">
    <property type="entry name" value="MurNAc-LAA_cat"/>
</dbReference>
<sequence length="203" mass="22868">MKNLFKALLLVVAFATVSFISSEKETITVVIDAGHGGHDFGVKHNDLLEKDLADKISKKIEALNSDKNIKFFFTRDDDKFVELAERTNFINSIKPDLVLSLHVNQNKNITASGFEIFVSDKSVAYEKSNELAQKLVLDFEKNIPLKNRGVKKAPFWILKNSEVPALTLEMGFLSNTTDREYITSEEGQNQIAQTILNFVSNLK</sequence>
<reference evidence="6 7" key="1">
    <citation type="submission" date="2021-02" db="EMBL/GenBank/DDBJ databases">
        <authorList>
            <person name="Jung H.S."/>
            <person name="Chun B.H."/>
            <person name="Jeon C.O."/>
        </authorList>
    </citation>
    <scope>NUCLEOTIDE SEQUENCE [LARGE SCALE GENOMIC DNA]</scope>
    <source>
        <strain evidence="6 7">LMG 25203</strain>
    </source>
</reference>
<comment type="caution">
    <text evidence="6">The sequence shown here is derived from an EMBL/GenBank/DDBJ whole genome shotgun (WGS) entry which is preliminary data.</text>
</comment>
<gene>
    <name evidence="6" type="ORF">H9X54_006215</name>
</gene>
<evidence type="ECO:0000256" key="3">
    <source>
        <dbReference type="ARBA" id="ARBA00022801"/>
    </source>
</evidence>
<organism evidence="6 7">
    <name type="scientific">Flavobacterium macrobrachii</name>
    <dbReference type="NCBI Taxonomy" id="591204"/>
    <lineage>
        <taxon>Bacteria</taxon>
        <taxon>Pseudomonadati</taxon>
        <taxon>Bacteroidota</taxon>
        <taxon>Flavobacteriia</taxon>
        <taxon>Flavobacteriales</taxon>
        <taxon>Flavobacteriaceae</taxon>
        <taxon>Flavobacterium</taxon>
    </lineage>
</organism>
<proteinExistence type="predicted"/>
<keyword evidence="3" id="KW-0378">Hydrolase</keyword>
<comment type="catalytic activity">
    <reaction evidence="1">
        <text>Hydrolyzes the link between N-acetylmuramoyl residues and L-amino acid residues in certain cell-wall glycopeptides.</text>
        <dbReference type="EC" id="3.5.1.28"/>
    </reaction>
</comment>
<evidence type="ECO:0000256" key="2">
    <source>
        <dbReference type="ARBA" id="ARBA00011901"/>
    </source>
</evidence>
<keyword evidence="4" id="KW-0732">Signal</keyword>
<dbReference type="EC" id="3.5.1.28" evidence="2"/>
<dbReference type="Proteomes" id="UP000759529">
    <property type="component" value="Unassembled WGS sequence"/>
</dbReference>